<dbReference type="RefSeq" id="WP_076486031.1">
    <property type="nucleotide sequence ID" value="NZ_FTOG01000012.1"/>
</dbReference>
<accession>A0A1N7PYP2</accession>
<name>A0A1N7PYP2_9RHOB</name>
<dbReference type="AlphaFoldDB" id="A0A1N7PYP2"/>
<dbReference type="Proteomes" id="UP000186221">
    <property type="component" value="Unassembled WGS sequence"/>
</dbReference>
<proteinExistence type="predicted"/>
<dbReference type="STRING" id="453582.SAMN05421580_1121"/>
<keyword evidence="2" id="KW-1185">Reference proteome</keyword>
<evidence type="ECO:0000313" key="1">
    <source>
        <dbReference type="EMBL" id="SIT15706.1"/>
    </source>
</evidence>
<protein>
    <submittedName>
        <fullName evidence="1">Uncharacterized protein</fullName>
    </submittedName>
</protein>
<dbReference type="OrthoDB" id="8481237at2"/>
<reference evidence="2" key="1">
    <citation type="submission" date="2017-01" db="EMBL/GenBank/DDBJ databases">
        <authorList>
            <person name="Varghese N."/>
            <person name="Submissions S."/>
        </authorList>
    </citation>
    <scope>NUCLEOTIDE SEQUENCE [LARGE SCALE GENOMIC DNA]</scope>
    <source>
        <strain evidence="2">DSM 19945</strain>
    </source>
</reference>
<gene>
    <name evidence="1" type="ORF">SAMN05421580_1121</name>
</gene>
<organism evidence="1 2">
    <name type="scientific">Rhodobacter aestuarii</name>
    <dbReference type="NCBI Taxonomy" id="453582"/>
    <lineage>
        <taxon>Bacteria</taxon>
        <taxon>Pseudomonadati</taxon>
        <taxon>Pseudomonadota</taxon>
        <taxon>Alphaproteobacteria</taxon>
        <taxon>Rhodobacterales</taxon>
        <taxon>Rhodobacter group</taxon>
        <taxon>Rhodobacter</taxon>
    </lineage>
</organism>
<evidence type="ECO:0000313" key="2">
    <source>
        <dbReference type="Proteomes" id="UP000186221"/>
    </source>
</evidence>
<dbReference type="EMBL" id="FTOG01000012">
    <property type="protein sequence ID" value="SIT15706.1"/>
    <property type="molecule type" value="Genomic_DNA"/>
</dbReference>
<sequence length="223" mass="24608">MGENPQWLENFLEKTSFDFSKAQDWRAFLNERREGGSGRSADGLQLRDIKNYAPGTAFISTHGAPTPIQFHVRTQGSGFALPSGVLHVYHPDASWTYKVTSFYVGPPTSSLDFRMEAGGGGSPSSPMWGSIYYIVLKSSDLPGQKQAETIGKRALREAVKGLNGVTRWGFRLLAMGEASYSLSVKVGGGEWVRDEFMPQQALTEAEIAQLKDLADQAYDYLRD</sequence>